<dbReference type="CDD" id="cd06580">
    <property type="entry name" value="TM_PBP1_transp_TpRbsC_like"/>
    <property type="match status" value="1"/>
</dbReference>
<evidence type="ECO:0000256" key="3">
    <source>
        <dbReference type="ARBA" id="ARBA00022692"/>
    </source>
</evidence>
<evidence type="ECO:0000256" key="4">
    <source>
        <dbReference type="ARBA" id="ARBA00022989"/>
    </source>
</evidence>
<dbReference type="InterPro" id="IPR001851">
    <property type="entry name" value="ABC_transp_permease"/>
</dbReference>
<protein>
    <submittedName>
        <fullName evidence="7">ABC transporter permease</fullName>
    </submittedName>
</protein>
<dbReference type="GO" id="GO:0005886">
    <property type="term" value="C:plasma membrane"/>
    <property type="evidence" value="ECO:0007669"/>
    <property type="project" value="UniProtKB-SubCell"/>
</dbReference>
<dbReference type="GO" id="GO:0022857">
    <property type="term" value="F:transmembrane transporter activity"/>
    <property type="evidence" value="ECO:0007669"/>
    <property type="project" value="InterPro"/>
</dbReference>
<evidence type="ECO:0000256" key="1">
    <source>
        <dbReference type="ARBA" id="ARBA00004651"/>
    </source>
</evidence>
<keyword evidence="3 6" id="KW-0812">Transmembrane</keyword>
<keyword evidence="4 6" id="KW-1133">Transmembrane helix</keyword>
<dbReference type="PANTHER" id="PTHR43370">
    <property type="entry name" value="SUGAR ABC TRANSPORTER INTEGRAL MEMBRANE PROTEIN-RELATED"/>
    <property type="match status" value="1"/>
</dbReference>
<dbReference type="PANTHER" id="PTHR43370:SF1">
    <property type="entry name" value="GUANOSINE ABC TRANSPORTER PERMEASE PROTEIN NUPQ"/>
    <property type="match status" value="1"/>
</dbReference>
<dbReference type="Pfam" id="PF02653">
    <property type="entry name" value="BPD_transp_2"/>
    <property type="match status" value="1"/>
</dbReference>
<evidence type="ECO:0000313" key="7">
    <source>
        <dbReference type="EMBL" id="MCK0086177.1"/>
    </source>
</evidence>
<evidence type="ECO:0000256" key="6">
    <source>
        <dbReference type="SAM" id="Phobius"/>
    </source>
</evidence>
<sequence length="304" mass="32084">MDFLTNLDFWFTVLRATTPVLFATMAALIASRSGMLNLGLEGAMTIAALCGVLGSGFTGSLLVGAVCGLAAGIGFTMLLAYFVQHLKANQVISGVALNLAASGGSVFCLYSITGDKNASNSLASSAFPAVQIPVIKDIPGLGDVLSGHNSLTYVAFIVTIVMFIMLKKTSFGVHIRAVGESEEAARSVGINVKRVRYQAMLISGTLASLGGMYLSMGYVNRFTSGMVAGRGYIALATNAMAAGNALMGMVSSILYGFGSGISIYLQNNNVDPYLITIIPYASIIIFYVLFSLYYKVRRKTEDSL</sequence>
<feature type="transmembrane region" description="Helical" evidence="6">
    <location>
        <begin position="199"/>
        <end position="219"/>
    </location>
</feature>
<feature type="transmembrane region" description="Helical" evidence="6">
    <location>
        <begin position="272"/>
        <end position="294"/>
    </location>
</feature>
<feature type="transmembrane region" description="Helical" evidence="6">
    <location>
        <begin position="12"/>
        <end position="31"/>
    </location>
</feature>
<dbReference type="Proteomes" id="UP001203136">
    <property type="component" value="Unassembled WGS sequence"/>
</dbReference>
<proteinExistence type="predicted"/>
<reference evidence="7" key="1">
    <citation type="journal article" date="2022" name="Cell Host Microbe">
        <title>Colonization of the live biotherapeutic product VE303 and modulation of the microbiota and metabolites in healthy volunteers.</title>
        <authorList>
            <person name="Dsouza M."/>
            <person name="Menon R."/>
            <person name="Crossette E."/>
            <person name="Bhattarai S.K."/>
            <person name="Schneider J."/>
            <person name="Kim Y.G."/>
            <person name="Reddy S."/>
            <person name="Caballero S."/>
            <person name="Felix C."/>
            <person name="Cornacchione L."/>
            <person name="Hendrickson J."/>
            <person name="Watson A.R."/>
            <person name="Minot S.S."/>
            <person name="Greenfield N."/>
            <person name="Schopf L."/>
            <person name="Szabady R."/>
            <person name="Patarroyo J."/>
            <person name="Smith W."/>
            <person name="Harrison P."/>
            <person name="Kuijper E.J."/>
            <person name="Kelly C.P."/>
            <person name="Olle B."/>
            <person name="Bobilev D."/>
            <person name="Silber J.L."/>
            <person name="Bucci V."/>
            <person name="Roberts B."/>
            <person name="Faith J."/>
            <person name="Norman J.M."/>
        </authorList>
    </citation>
    <scope>NUCLEOTIDE SEQUENCE</scope>
    <source>
        <strain evidence="7">VE303-04</strain>
    </source>
</reference>
<keyword evidence="5 6" id="KW-0472">Membrane</keyword>
<name>A0AAW5F2Q7_CLOSY</name>
<gene>
    <name evidence="7" type="ORF">K5I21_09895</name>
</gene>
<accession>A0AAW5F2Q7</accession>
<dbReference type="InterPro" id="IPR037294">
    <property type="entry name" value="ABC_BtuC-like"/>
</dbReference>
<keyword evidence="2" id="KW-1003">Cell membrane</keyword>
<feature type="transmembrane region" description="Helical" evidence="6">
    <location>
        <begin position="95"/>
        <end position="112"/>
    </location>
</feature>
<dbReference type="RefSeq" id="WP_004461900.1">
    <property type="nucleotide sequence ID" value="NZ_JAAISL010000029.1"/>
</dbReference>
<feature type="transmembrane region" description="Helical" evidence="6">
    <location>
        <begin position="239"/>
        <end position="265"/>
    </location>
</feature>
<evidence type="ECO:0000256" key="5">
    <source>
        <dbReference type="ARBA" id="ARBA00023136"/>
    </source>
</evidence>
<dbReference type="EMBL" id="JAINVB010000001">
    <property type="protein sequence ID" value="MCK0086177.1"/>
    <property type="molecule type" value="Genomic_DNA"/>
</dbReference>
<comment type="caution">
    <text evidence="7">The sequence shown here is derived from an EMBL/GenBank/DDBJ whole genome shotgun (WGS) entry which is preliminary data.</text>
</comment>
<evidence type="ECO:0000256" key="2">
    <source>
        <dbReference type="ARBA" id="ARBA00022475"/>
    </source>
</evidence>
<feature type="transmembrane region" description="Helical" evidence="6">
    <location>
        <begin position="150"/>
        <end position="166"/>
    </location>
</feature>
<organism evidence="7 8">
    <name type="scientific">Clostridium symbiosum</name>
    <name type="common">Bacteroides symbiosus</name>
    <dbReference type="NCBI Taxonomy" id="1512"/>
    <lineage>
        <taxon>Bacteria</taxon>
        <taxon>Bacillati</taxon>
        <taxon>Bacillota</taxon>
        <taxon>Clostridia</taxon>
        <taxon>Lachnospirales</taxon>
        <taxon>Lachnospiraceae</taxon>
        <taxon>Otoolea</taxon>
    </lineage>
</organism>
<feature type="transmembrane region" description="Helical" evidence="6">
    <location>
        <begin position="38"/>
        <end position="57"/>
    </location>
</feature>
<evidence type="ECO:0000313" key="8">
    <source>
        <dbReference type="Proteomes" id="UP001203136"/>
    </source>
</evidence>
<dbReference type="AlphaFoldDB" id="A0AAW5F2Q7"/>
<dbReference type="Gene3D" id="1.10.3470.10">
    <property type="entry name" value="ABC transporter involved in vitamin B12 uptake, BtuC"/>
    <property type="match status" value="1"/>
</dbReference>
<feature type="transmembrane region" description="Helical" evidence="6">
    <location>
        <begin position="63"/>
        <end position="83"/>
    </location>
</feature>
<comment type="subcellular location">
    <subcellularLocation>
        <location evidence="1">Cell membrane</location>
        <topology evidence="1">Multi-pass membrane protein</topology>
    </subcellularLocation>
</comment>